<organism evidence="19 20">
    <name type="scientific">Athelia psychrophila</name>
    <dbReference type="NCBI Taxonomy" id="1759441"/>
    <lineage>
        <taxon>Eukaryota</taxon>
        <taxon>Fungi</taxon>
        <taxon>Dikarya</taxon>
        <taxon>Basidiomycota</taxon>
        <taxon>Agaricomycotina</taxon>
        <taxon>Agaricomycetes</taxon>
        <taxon>Agaricomycetidae</taxon>
        <taxon>Atheliales</taxon>
        <taxon>Atheliaceae</taxon>
        <taxon>Athelia</taxon>
    </lineage>
</organism>
<keyword evidence="12" id="KW-0408">Iron</keyword>
<dbReference type="InterPro" id="IPR001433">
    <property type="entry name" value="OxRdtase_FAD/NAD-bd"/>
</dbReference>
<protein>
    <recommendedName>
        <fullName evidence="4">nitric oxide dioxygenase</fullName>
        <ecNumber evidence="4">1.14.12.17</ecNumber>
    </recommendedName>
</protein>
<dbReference type="GO" id="GO:0008941">
    <property type="term" value="F:nitric oxide dioxygenase NAD(P)H activity"/>
    <property type="evidence" value="ECO:0007669"/>
    <property type="project" value="UniProtKB-EC"/>
</dbReference>
<dbReference type="PANTHER" id="PTHR43396:SF3">
    <property type="entry name" value="FLAVOHEMOPROTEIN"/>
    <property type="match status" value="1"/>
</dbReference>
<evidence type="ECO:0000259" key="18">
    <source>
        <dbReference type="PROSITE" id="PS51384"/>
    </source>
</evidence>
<keyword evidence="9" id="KW-0274">FAD</keyword>
<dbReference type="PROSITE" id="PS01033">
    <property type="entry name" value="GLOBIN"/>
    <property type="match status" value="1"/>
</dbReference>
<dbReference type="InterPro" id="IPR000971">
    <property type="entry name" value="Globin"/>
</dbReference>
<dbReference type="Proteomes" id="UP000076532">
    <property type="component" value="Unassembled WGS sequence"/>
</dbReference>
<evidence type="ECO:0000256" key="8">
    <source>
        <dbReference type="ARBA" id="ARBA00022723"/>
    </source>
</evidence>
<dbReference type="InterPro" id="IPR017938">
    <property type="entry name" value="Riboflavin_synthase-like_b-brl"/>
</dbReference>
<dbReference type="EMBL" id="KV417511">
    <property type="protein sequence ID" value="KZP26964.1"/>
    <property type="molecule type" value="Genomic_DNA"/>
</dbReference>
<dbReference type="OrthoDB" id="436496at2759"/>
<comment type="function">
    <text evidence="16">In the presence of oxygen and NADH, it has NADH oxidase activity, which leads to the generation of superoxide and H(2)O(2). Under anaerobic conditions, it also exhibits nitric oxide reductase and FAD reductase activities. However, all these reactions are much lower than NOD activity.</text>
</comment>
<dbReference type="GO" id="GO:0071500">
    <property type="term" value="P:cellular response to nitrosative stress"/>
    <property type="evidence" value="ECO:0007669"/>
    <property type="project" value="TreeGrafter"/>
</dbReference>
<keyword evidence="6" id="KW-0349">Heme</keyword>
<dbReference type="SUPFAM" id="SSF46458">
    <property type="entry name" value="Globin-like"/>
    <property type="match status" value="1"/>
</dbReference>
<keyword evidence="10" id="KW-0521">NADP</keyword>
<dbReference type="SUPFAM" id="SSF52343">
    <property type="entry name" value="Ferredoxin reductase-like, C-terminal NADP-linked domain"/>
    <property type="match status" value="1"/>
</dbReference>
<reference evidence="19 20" key="1">
    <citation type="journal article" date="2016" name="Mol. Biol. Evol.">
        <title>Comparative Genomics of Early-Diverging Mushroom-Forming Fungi Provides Insights into the Origins of Lignocellulose Decay Capabilities.</title>
        <authorList>
            <person name="Nagy L.G."/>
            <person name="Riley R."/>
            <person name="Tritt A."/>
            <person name="Adam C."/>
            <person name="Daum C."/>
            <person name="Floudas D."/>
            <person name="Sun H."/>
            <person name="Yadav J.S."/>
            <person name="Pangilinan J."/>
            <person name="Larsson K.H."/>
            <person name="Matsuura K."/>
            <person name="Barry K."/>
            <person name="Labutti K."/>
            <person name="Kuo R."/>
            <person name="Ohm R.A."/>
            <person name="Bhattacharya S.S."/>
            <person name="Shirouzu T."/>
            <person name="Yoshinaga Y."/>
            <person name="Martin F.M."/>
            <person name="Grigoriev I.V."/>
            <person name="Hibbett D.S."/>
        </authorList>
    </citation>
    <scope>NUCLEOTIDE SEQUENCE [LARGE SCALE GENOMIC DNA]</scope>
    <source>
        <strain evidence="19 20">CBS 109695</strain>
    </source>
</reference>
<comment type="cofactor">
    <cofactor evidence="2">
        <name>FAD</name>
        <dbReference type="ChEBI" id="CHEBI:57692"/>
    </cofactor>
</comment>
<dbReference type="InterPro" id="IPR039261">
    <property type="entry name" value="FNR_nucleotide-bd"/>
</dbReference>
<evidence type="ECO:0000256" key="13">
    <source>
        <dbReference type="ARBA" id="ARBA00023027"/>
    </source>
</evidence>
<evidence type="ECO:0000256" key="11">
    <source>
        <dbReference type="ARBA" id="ARBA00023002"/>
    </source>
</evidence>
<name>A0A166QBC4_9AGAM</name>
<evidence type="ECO:0000256" key="14">
    <source>
        <dbReference type="ARBA" id="ARBA00048649"/>
    </source>
</evidence>
<comment type="catalytic activity">
    <reaction evidence="15">
        <text>2 nitric oxide + NADPH + 2 O2 = 2 nitrate + NADP(+) + H(+)</text>
        <dbReference type="Rhea" id="RHEA:19465"/>
        <dbReference type="ChEBI" id="CHEBI:15378"/>
        <dbReference type="ChEBI" id="CHEBI:15379"/>
        <dbReference type="ChEBI" id="CHEBI:16480"/>
        <dbReference type="ChEBI" id="CHEBI:17632"/>
        <dbReference type="ChEBI" id="CHEBI:57783"/>
        <dbReference type="ChEBI" id="CHEBI:58349"/>
        <dbReference type="EC" id="1.14.12.17"/>
    </reaction>
</comment>
<dbReference type="AlphaFoldDB" id="A0A166QBC4"/>
<evidence type="ECO:0000256" key="15">
    <source>
        <dbReference type="ARBA" id="ARBA00049433"/>
    </source>
</evidence>
<keyword evidence="13" id="KW-0520">NAD</keyword>
<evidence type="ECO:0000256" key="7">
    <source>
        <dbReference type="ARBA" id="ARBA00022630"/>
    </source>
</evidence>
<dbReference type="InterPro" id="IPR009050">
    <property type="entry name" value="Globin-like_sf"/>
</dbReference>
<dbReference type="CDD" id="cd08922">
    <property type="entry name" value="FHb-globin"/>
    <property type="match status" value="1"/>
</dbReference>
<comment type="catalytic activity">
    <reaction evidence="14">
        <text>2 nitric oxide + NADH + 2 O2 = 2 nitrate + NAD(+) + H(+)</text>
        <dbReference type="Rhea" id="RHEA:19469"/>
        <dbReference type="ChEBI" id="CHEBI:15378"/>
        <dbReference type="ChEBI" id="CHEBI:15379"/>
        <dbReference type="ChEBI" id="CHEBI:16480"/>
        <dbReference type="ChEBI" id="CHEBI:17632"/>
        <dbReference type="ChEBI" id="CHEBI:57540"/>
        <dbReference type="ChEBI" id="CHEBI:57945"/>
        <dbReference type="EC" id="1.14.12.17"/>
    </reaction>
</comment>
<comment type="cofactor">
    <cofactor evidence="1">
        <name>heme b</name>
        <dbReference type="ChEBI" id="CHEBI:60344"/>
    </cofactor>
</comment>
<evidence type="ECO:0000256" key="6">
    <source>
        <dbReference type="ARBA" id="ARBA00022617"/>
    </source>
</evidence>
<dbReference type="GO" id="GO:0046872">
    <property type="term" value="F:metal ion binding"/>
    <property type="evidence" value="ECO:0007669"/>
    <property type="project" value="UniProtKB-KW"/>
</dbReference>
<evidence type="ECO:0000256" key="9">
    <source>
        <dbReference type="ARBA" id="ARBA00022827"/>
    </source>
</evidence>
<keyword evidence="8" id="KW-0479">Metal-binding</keyword>
<gene>
    <name evidence="19" type="ORF">FIBSPDRAFT_731396</name>
</gene>
<dbReference type="PANTHER" id="PTHR43396">
    <property type="entry name" value="FLAVOHEMOPROTEIN"/>
    <property type="match status" value="1"/>
</dbReference>
<feature type="domain" description="Globin" evidence="17">
    <location>
        <begin position="16"/>
        <end position="154"/>
    </location>
</feature>
<dbReference type="Gene3D" id="3.40.50.80">
    <property type="entry name" value="Nucleotide-binding domain of ferredoxin-NADP reductase (FNR) module"/>
    <property type="match status" value="1"/>
</dbReference>
<dbReference type="GO" id="GO:0046210">
    <property type="term" value="P:nitric oxide catabolic process"/>
    <property type="evidence" value="ECO:0007669"/>
    <property type="project" value="TreeGrafter"/>
</dbReference>
<dbReference type="Gene3D" id="1.10.490.10">
    <property type="entry name" value="Globins"/>
    <property type="match status" value="1"/>
</dbReference>
<dbReference type="EC" id="1.14.12.17" evidence="4"/>
<dbReference type="STRING" id="436010.A0A166QBC4"/>
<evidence type="ECO:0000313" key="19">
    <source>
        <dbReference type="EMBL" id="KZP26964.1"/>
    </source>
</evidence>
<evidence type="ECO:0000256" key="2">
    <source>
        <dbReference type="ARBA" id="ARBA00001974"/>
    </source>
</evidence>
<evidence type="ECO:0000256" key="16">
    <source>
        <dbReference type="ARBA" id="ARBA00056398"/>
    </source>
</evidence>
<dbReference type="InterPro" id="IPR012292">
    <property type="entry name" value="Globin/Proto"/>
</dbReference>
<evidence type="ECO:0000256" key="4">
    <source>
        <dbReference type="ARBA" id="ARBA00012229"/>
    </source>
</evidence>
<comment type="similarity">
    <text evidence="3">In the C-terminal section; belongs to the flavoprotein pyridine nucleotide cytochrome reductase family.</text>
</comment>
<dbReference type="Gene3D" id="2.40.30.10">
    <property type="entry name" value="Translation factors"/>
    <property type="match status" value="1"/>
</dbReference>
<dbReference type="CDD" id="cd06184">
    <property type="entry name" value="flavohem_like_fad_nad_binding"/>
    <property type="match status" value="1"/>
</dbReference>
<evidence type="ECO:0000256" key="5">
    <source>
        <dbReference type="ARBA" id="ARBA00022575"/>
    </source>
</evidence>
<dbReference type="SUPFAM" id="SSF63380">
    <property type="entry name" value="Riboflavin synthase domain-like"/>
    <property type="match status" value="1"/>
</dbReference>
<evidence type="ECO:0000256" key="1">
    <source>
        <dbReference type="ARBA" id="ARBA00001970"/>
    </source>
</evidence>
<evidence type="ECO:0000256" key="12">
    <source>
        <dbReference type="ARBA" id="ARBA00023004"/>
    </source>
</evidence>
<dbReference type="PRINTS" id="PR00371">
    <property type="entry name" value="FPNCR"/>
</dbReference>
<sequence length="435" mass="48261">MAQEFTQEASLPHPGPLTDAQRKLIKATVPILAQRGGEITRRFYESMLEAEPDLNNIFSHSKQMTGHQADALANSILAYADNIDDLTPILPVVERICNKHASLHILPEHYTIVGTYLLRTITDVLGADVFKGELYDAWFAGYWQLAHILIDREAALYKQAGWVGWKEFVVAKRVQESEDITSLYFEPKESLLLSAYRPGQYISVRRFVPKLDRYQSRQYSLSDTPTPDHFRISVKREAGIRATHPGSDTPDTTHAAHPGWISNLLHDTLHEGDTVELAHPFGDFFLDASPAPIVLISAGVGLTPLLAILNTLVKPTEAPPPKRQVSWIQVVHGPQNHAFKAHVARLHAVNPNQLATAVFYSHPEGAAAGKDYDFAGRMDLAKVEPKMLHLDDPATDYYTCGPESFMAGMVKELKARGVDSKRIHAEVFGAGSLPL</sequence>
<dbReference type="InterPro" id="IPR001709">
    <property type="entry name" value="Flavoprot_Pyr_Nucl_cyt_Rdtase"/>
</dbReference>
<evidence type="ECO:0000256" key="3">
    <source>
        <dbReference type="ARBA" id="ARBA00006401"/>
    </source>
</evidence>
<accession>A0A166QBC4</accession>
<feature type="domain" description="FAD-binding FR-type" evidence="18">
    <location>
        <begin position="163"/>
        <end position="287"/>
    </location>
</feature>
<keyword evidence="11" id="KW-0560">Oxidoreductase</keyword>
<dbReference type="FunFam" id="2.40.30.10:FF:000034">
    <property type="entry name" value="Flavohemoprotein"/>
    <property type="match status" value="1"/>
</dbReference>
<dbReference type="Pfam" id="PF00042">
    <property type="entry name" value="Globin"/>
    <property type="match status" value="1"/>
</dbReference>
<dbReference type="NCBIfam" id="NF009805">
    <property type="entry name" value="PRK13289.1"/>
    <property type="match status" value="1"/>
</dbReference>
<dbReference type="Pfam" id="PF00175">
    <property type="entry name" value="NAD_binding_1"/>
    <property type="match status" value="1"/>
</dbReference>
<dbReference type="GO" id="GO:0009636">
    <property type="term" value="P:response to toxic substance"/>
    <property type="evidence" value="ECO:0007669"/>
    <property type="project" value="UniProtKB-KW"/>
</dbReference>
<keyword evidence="5" id="KW-0216">Detoxification</keyword>
<proteinExistence type="inferred from homology"/>
<dbReference type="GO" id="GO:0020037">
    <property type="term" value="F:heme binding"/>
    <property type="evidence" value="ECO:0007669"/>
    <property type="project" value="InterPro"/>
</dbReference>
<dbReference type="PROSITE" id="PS51384">
    <property type="entry name" value="FAD_FR"/>
    <property type="match status" value="1"/>
</dbReference>
<evidence type="ECO:0000259" key="17">
    <source>
        <dbReference type="PROSITE" id="PS01033"/>
    </source>
</evidence>
<dbReference type="FunFam" id="3.40.50.80:FF:000010">
    <property type="entry name" value="Flavohemoprotein"/>
    <property type="match status" value="1"/>
</dbReference>
<dbReference type="FunFam" id="1.10.490.10:FF:000003">
    <property type="entry name" value="Flavohemoprotein"/>
    <property type="match status" value="1"/>
</dbReference>
<dbReference type="GO" id="GO:0071949">
    <property type="term" value="F:FAD binding"/>
    <property type="evidence" value="ECO:0007669"/>
    <property type="project" value="TreeGrafter"/>
</dbReference>
<keyword evidence="7" id="KW-0285">Flavoprotein</keyword>
<keyword evidence="20" id="KW-1185">Reference proteome</keyword>
<dbReference type="InterPro" id="IPR017927">
    <property type="entry name" value="FAD-bd_FR_type"/>
</dbReference>
<evidence type="ECO:0000256" key="10">
    <source>
        <dbReference type="ARBA" id="ARBA00022857"/>
    </source>
</evidence>
<evidence type="ECO:0000313" key="20">
    <source>
        <dbReference type="Proteomes" id="UP000076532"/>
    </source>
</evidence>
<dbReference type="GO" id="GO:0019825">
    <property type="term" value="F:oxygen binding"/>
    <property type="evidence" value="ECO:0007669"/>
    <property type="project" value="InterPro"/>
</dbReference>